<reference evidence="2 3" key="1">
    <citation type="submission" date="2024-07" db="EMBL/GenBank/DDBJ databases">
        <title>Chromosome-level genome assembly of the water stick insect Ranatra chinensis (Heteroptera: Nepidae).</title>
        <authorList>
            <person name="Liu X."/>
        </authorList>
    </citation>
    <scope>NUCLEOTIDE SEQUENCE [LARGE SCALE GENOMIC DNA]</scope>
    <source>
        <strain evidence="2">Cailab_2021Rc</strain>
        <tissue evidence="2">Muscle</tissue>
    </source>
</reference>
<keyword evidence="3" id="KW-1185">Reference proteome</keyword>
<dbReference type="AlphaFoldDB" id="A0ABD0YSN4"/>
<proteinExistence type="predicted"/>
<feature type="compositionally biased region" description="Acidic residues" evidence="1">
    <location>
        <begin position="81"/>
        <end position="94"/>
    </location>
</feature>
<evidence type="ECO:0000313" key="2">
    <source>
        <dbReference type="EMBL" id="KAL1138999.1"/>
    </source>
</evidence>
<evidence type="ECO:0000256" key="1">
    <source>
        <dbReference type="SAM" id="MobiDB-lite"/>
    </source>
</evidence>
<evidence type="ECO:0000313" key="3">
    <source>
        <dbReference type="Proteomes" id="UP001558652"/>
    </source>
</evidence>
<organism evidence="2 3">
    <name type="scientific">Ranatra chinensis</name>
    <dbReference type="NCBI Taxonomy" id="642074"/>
    <lineage>
        <taxon>Eukaryota</taxon>
        <taxon>Metazoa</taxon>
        <taxon>Ecdysozoa</taxon>
        <taxon>Arthropoda</taxon>
        <taxon>Hexapoda</taxon>
        <taxon>Insecta</taxon>
        <taxon>Pterygota</taxon>
        <taxon>Neoptera</taxon>
        <taxon>Paraneoptera</taxon>
        <taxon>Hemiptera</taxon>
        <taxon>Heteroptera</taxon>
        <taxon>Panheteroptera</taxon>
        <taxon>Nepomorpha</taxon>
        <taxon>Nepidae</taxon>
        <taxon>Ranatrinae</taxon>
        <taxon>Ranatra</taxon>
    </lineage>
</organism>
<comment type="caution">
    <text evidence="2">The sequence shown here is derived from an EMBL/GenBank/DDBJ whole genome shotgun (WGS) entry which is preliminary data.</text>
</comment>
<sequence length="181" mass="20291">MENSLVRFPATRGPQSLGEWGSVSPAEVILELCRWARVGVMSEAVLRVPGSPQPEASRVRGSWRDYLVDDPPWASGGDSSSDGDGEEFEPFSEDDDVADTMSTLDLSLFEPRPKTGACRLCCVHCRKNLHYHRPPHLQSNMFMLKHALTDWILWSIEEVFNGSLVRSRHVTPRSEPIPFLG</sequence>
<dbReference type="Proteomes" id="UP001558652">
    <property type="component" value="Unassembled WGS sequence"/>
</dbReference>
<protein>
    <submittedName>
        <fullName evidence="2">Uncharacterized protein</fullName>
    </submittedName>
</protein>
<accession>A0ABD0YSN4</accession>
<gene>
    <name evidence="2" type="ORF">AAG570_009060</name>
</gene>
<dbReference type="EMBL" id="JBFDAA010000003">
    <property type="protein sequence ID" value="KAL1138999.1"/>
    <property type="molecule type" value="Genomic_DNA"/>
</dbReference>
<name>A0ABD0YSN4_9HEMI</name>
<feature type="region of interest" description="Disordered" evidence="1">
    <location>
        <begin position="74"/>
        <end position="94"/>
    </location>
</feature>